<gene>
    <name evidence="4" type="ORF">M23134_06828</name>
</gene>
<dbReference type="PROSITE" id="PS50930">
    <property type="entry name" value="HTH_LYTTR"/>
    <property type="match status" value="1"/>
</dbReference>
<sequence>MLKALIIDDEAKARRILQELLKEYCPQIEIVGEADDVPNAVKAIHKYQPNLVFLDIEMPGYTGFQLLDFFDTINFEIIFTTAYREYAIQAFQVSAIDYLLKPIQIELLIKAIEKVEGQLSEPQINERIDTLKSNLSQEYITRIALPVAEGLLFIEVDQIVYLNAEGAYTQIFLEGGKKVLVSKKIKSFEKVLDHPSFFRTHRSYLINLNRVKQYVRQDGGYIVMDNNDSVNLARERKEDFLKAYSTPR</sequence>
<feature type="domain" description="HTH LytTR-type" evidence="3">
    <location>
        <begin position="143"/>
        <end position="246"/>
    </location>
</feature>
<dbReference type="SMART" id="SM00448">
    <property type="entry name" value="REC"/>
    <property type="match status" value="1"/>
</dbReference>
<dbReference type="PROSITE" id="PS50110">
    <property type="entry name" value="RESPONSE_REGULATORY"/>
    <property type="match status" value="1"/>
</dbReference>
<accession>A1ZQ18</accession>
<proteinExistence type="predicted"/>
<dbReference type="SUPFAM" id="SSF52172">
    <property type="entry name" value="CheY-like"/>
    <property type="match status" value="1"/>
</dbReference>
<evidence type="ECO:0000313" key="5">
    <source>
        <dbReference type="Proteomes" id="UP000004095"/>
    </source>
</evidence>
<dbReference type="Pfam" id="PF04397">
    <property type="entry name" value="LytTR"/>
    <property type="match status" value="1"/>
</dbReference>
<evidence type="ECO:0000256" key="1">
    <source>
        <dbReference type="PROSITE-ProRule" id="PRU00169"/>
    </source>
</evidence>
<dbReference type="Gene3D" id="3.40.50.2300">
    <property type="match status" value="1"/>
</dbReference>
<dbReference type="GO" id="GO:0000156">
    <property type="term" value="F:phosphorelay response regulator activity"/>
    <property type="evidence" value="ECO:0007669"/>
    <property type="project" value="InterPro"/>
</dbReference>
<evidence type="ECO:0000259" key="2">
    <source>
        <dbReference type="PROSITE" id="PS50110"/>
    </source>
</evidence>
<dbReference type="InterPro" id="IPR046947">
    <property type="entry name" value="LytR-like"/>
</dbReference>
<dbReference type="eggNOG" id="COG3279">
    <property type="taxonomic scope" value="Bacteria"/>
</dbReference>
<dbReference type="InterPro" id="IPR001789">
    <property type="entry name" value="Sig_transdc_resp-reg_receiver"/>
</dbReference>
<dbReference type="InterPro" id="IPR007492">
    <property type="entry name" value="LytTR_DNA-bd_dom"/>
</dbReference>
<dbReference type="Pfam" id="PF00072">
    <property type="entry name" value="Response_reg"/>
    <property type="match status" value="1"/>
</dbReference>
<dbReference type="EMBL" id="AAWS01000023">
    <property type="protein sequence ID" value="EAY27427.1"/>
    <property type="molecule type" value="Genomic_DNA"/>
</dbReference>
<feature type="domain" description="Response regulatory" evidence="2">
    <location>
        <begin position="3"/>
        <end position="116"/>
    </location>
</feature>
<dbReference type="InterPro" id="IPR011006">
    <property type="entry name" value="CheY-like_superfamily"/>
</dbReference>
<feature type="modified residue" description="4-aspartylphosphate" evidence="1">
    <location>
        <position position="55"/>
    </location>
</feature>
<comment type="caution">
    <text evidence="4">The sequence shown here is derived from an EMBL/GenBank/DDBJ whole genome shotgun (WGS) entry which is preliminary data.</text>
</comment>
<reference evidence="4 5" key="1">
    <citation type="submission" date="2007-01" db="EMBL/GenBank/DDBJ databases">
        <authorList>
            <person name="Haygood M."/>
            <person name="Podell S."/>
            <person name="Anderson C."/>
            <person name="Hopkinson B."/>
            <person name="Roe K."/>
            <person name="Barbeau K."/>
            <person name="Gaasterland T."/>
            <person name="Ferriera S."/>
            <person name="Johnson J."/>
            <person name="Kravitz S."/>
            <person name="Beeson K."/>
            <person name="Sutton G."/>
            <person name="Rogers Y.-H."/>
            <person name="Friedman R."/>
            <person name="Frazier M."/>
            <person name="Venter J.C."/>
        </authorList>
    </citation>
    <scope>NUCLEOTIDE SEQUENCE [LARGE SCALE GENOMIC DNA]</scope>
    <source>
        <strain evidence="4 5">ATCC 23134</strain>
    </source>
</reference>
<dbReference type="PANTHER" id="PTHR37299:SF1">
    <property type="entry name" value="STAGE 0 SPORULATION PROTEIN A HOMOLOG"/>
    <property type="match status" value="1"/>
</dbReference>
<evidence type="ECO:0000259" key="3">
    <source>
        <dbReference type="PROSITE" id="PS50930"/>
    </source>
</evidence>
<dbReference type="Gene3D" id="2.40.50.1020">
    <property type="entry name" value="LytTr DNA-binding domain"/>
    <property type="match status" value="1"/>
</dbReference>
<dbReference type="PANTHER" id="PTHR37299">
    <property type="entry name" value="TRANSCRIPTIONAL REGULATOR-RELATED"/>
    <property type="match status" value="1"/>
</dbReference>
<dbReference type="Proteomes" id="UP000004095">
    <property type="component" value="Unassembled WGS sequence"/>
</dbReference>
<organism evidence="4 5">
    <name type="scientific">Microscilla marina ATCC 23134</name>
    <dbReference type="NCBI Taxonomy" id="313606"/>
    <lineage>
        <taxon>Bacteria</taxon>
        <taxon>Pseudomonadati</taxon>
        <taxon>Bacteroidota</taxon>
        <taxon>Cytophagia</taxon>
        <taxon>Cytophagales</taxon>
        <taxon>Microscillaceae</taxon>
        <taxon>Microscilla</taxon>
    </lineage>
</organism>
<dbReference type="RefSeq" id="WP_002699396.1">
    <property type="nucleotide sequence ID" value="NZ_AAWS01000023.1"/>
</dbReference>
<dbReference type="GO" id="GO:0003677">
    <property type="term" value="F:DNA binding"/>
    <property type="evidence" value="ECO:0007669"/>
    <property type="project" value="InterPro"/>
</dbReference>
<keyword evidence="5" id="KW-1185">Reference proteome</keyword>
<dbReference type="SMART" id="SM00850">
    <property type="entry name" value="LytTR"/>
    <property type="match status" value="1"/>
</dbReference>
<name>A1ZQ18_MICM2</name>
<protein>
    <submittedName>
        <fullName evidence="4">Transcriptional regulator protein</fullName>
    </submittedName>
</protein>
<keyword evidence="1" id="KW-0597">Phosphoprotein</keyword>
<evidence type="ECO:0000313" key="4">
    <source>
        <dbReference type="EMBL" id="EAY27427.1"/>
    </source>
</evidence>
<dbReference type="AlphaFoldDB" id="A1ZQ18"/>